<organism evidence="8 9">
    <name type="scientific">Pedobacter albus</name>
    <dbReference type="NCBI Taxonomy" id="3113905"/>
    <lineage>
        <taxon>Bacteria</taxon>
        <taxon>Pseudomonadati</taxon>
        <taxon>Bacteroidota</taxon>
        <taxon>Sphingobacteriia</taxon>
        <taxon>Sphingobacteriales</taxon>
        <taxon>Sphingobacteriaceae</taxon>
        <taxon>Pedobacter</taxon>
    </lineage>
</organism>
<dbReference type="Pfam" id="PF14322">
    <property type="entry name" value="SusD-like_3"/>
    <property type="match status" value="1"/>
</dbReference>
<comment type="caution">
    <text evidence="8">The sequence shown here is derived from an EMBL/GenBank/DDBJ whole genome shotgun (WGS) entry which is preliminary data.</text>
</comment>
<gene>
    <name evidence="8" type="ORF">VRU48_01725</name>
</gene>
<evidence type="ECO:0000256" key="3">
    <source>
        <dbReference type="ARBA" id="ARBA00022729"/>
    </source>
</evidence>
<accession>A0ABU7I362</accession>
<evidence type="ECO:0000256" key="1">
    <source>
        <dbReference type="ARBA" id="ARBA00004442"/>
    </source>
</evidence>
<dbReference type="RefSeq" id="WP_330106206.1">
    <property type="nucleotide sequence ID" value="NZ_JAZDQT010000001.1"/>
</dbReference>
<evidence type="ECO:0000259" key="7">
    <source>
        <dbReference type="Pfam" id="PF14322"/>
    </source>
</evidence>
<reference evidence="8 9" key="1">
    <citation type="submission" date="2024-01" db="EMBL/GenBank/DDBJ databases">
        <title>Pedobacter sp. nov., isolated from fresh soil.</title>
        <authorList>
            <person name="Le N.T.T."/>
        </authorList>
    </citation>
    <scope>NUCLEOTIDE SEQUENCE [LARGE SCALE GENOMIC DNA]</scope>
    <source>
        <strain evidence="8 9">KR3-3</strain>
    </source>
</reference>
<name>A0ABU7I362_9SPHI</name>
<dbReference type="Gene3D" id="1.25.40.390">
    <property type="match status" value="1"/>
</dbReference>
<evidence type="ECO:0000256" key="4">
    <source>
        <dbReference type="ARBA" id="ARBA00023136"/>
    </source>
</evidence>
<evidence type="ECO:0000313" key="9">
    <source>
        <dbReference type="Proteomes" id="UP001336835"/>
    </source>
</evidence>
<dbReference type="InterPro" id="IPR012944">
    <property type="entry name" value="SusD_RagB_dom"/>
</dbReference>
<dbReference type="InterPro" id="IPR033985">
    <property type="entry name" value="SusD-like_N"/>
</dbReference>
<sequence length="443" mass="49529">MKKLCLFFITCSLVLNLGCTKDFLDERPAKSLLVPSTLTDLQALLDNINVMNSAPALPTVVADDYSLLEGGALKIDAVQSGGYFWADDAYQGNTVGDWNTPYQQIFYSNVVLDALAKIEINPATQNTYNAIKGSAYFYKAMALHNLLQLFAKPYDEHADSYPGLPVPLSSDVNERPARQTLSYSYAQLLKNLQDAIALLPLKPVTKNRPSQQAVLALMARVYLIMQDYPQAEAYAEKALNISRSLIDYNTAVATTTPFGQVLPNGIDEVIFYNKKLSYAFFTSGIIKIDAGLASLYHSNDLRRKFYFRDGTNSSVSFTGYEGLTTDELYLISAECKARRNNIEGAMNELNTLLQKRWKTGTYVNQSAGTASLALSLILTERRKELVGRGLRWTDLRRLNQDPKLAITLTRTYGGKTYTLPPNDKKYTFPIPDREIQYGIIEQN</sequence>
<evidence type="ECO:0000259" key="6">
    <source>
        <dbReference type="Pfam" id="PF07980"/>
    </source>
</evidence>
<evidence type="ECO:0000256" key="5">
    <source>
        <dbReference type="ARBA" id="ARBA00023237"/>
    </source>
</evidence>
<dbReference type="InterPro" id="IPR011990">
    <property type="entry name" value="TPR-like_helical_dom_sf"/>
</dbReference>
<feature type="domain" description="SusD-like N-terminal" evidence="7">
    <location>
        <begin position="22"/>
        <end position="223"/>
    </location>
</feature>
<evidence type="ECO:0000256" key="2">
    <source>
        <dbReference type="ARBA" id="ARBA00006275"/>
    </source>
</evidence>
<proteinExistence type="inferred from homology"/>
<comment type="subcellular location">
    <subcellularLocation>
        <location evidence="1">Cell outer membrane</location>
    </subcellularLocation>
</comment>
<keyword evidence="9" id="KW-1185">Reference proteome</keyword>
<evidence type="ECO:0000313" key="8">
    <source>
        <dbReference type="EMBL" id="MEE1943806.1"/>
    </source>
</evidence>
<feature type="domain" description="RagB/SusD" evidence="6">
    <location>
        <begin position="327"/>
        <end position="436"/>
    </location>
</feature>
<keyword evidence="4" id="KW-0472">Membrane</keyword>
<dbReference type="Pfam" id="PF07980">
    <property type="entry name" value="SusD_RagB"/>
    <property type="match status" value="1"/>
</dbReference>
<keyword evidence="5" id="KW-0998">Cell outer membrane</keyword>
<comment type="similarity">
    <text evidence="2">Belongs to the SusD family.</text>
</comment>
<dbReference type="Proteomes" id="UP001336835">
    <property type="component" value="Unassembled WGS sequence"/>
</dbReference>
<protein>
    <submittedName>
        <fullName evidence="8">RagB/SusD family nutrient uptake outer membrane protein</fullName>
    </submittedName>
</protein>
<dbReference type="SUPFAM" id="SSF48452">
    <property type="entry name" value="TPR-like"/>
    <property type="match status" value="1"/>
</dbReference>
<dbReference type="EMBL" id="JAZDQT010000001">
    <property type="protein sequence ID" value="MEE1943806.1"/>
    <property type="molecule type" value="Genomic_DNA"/>
</dbReference>
<keyword evidence="3" id="KW-0732">Signal</keyword>